<dbReference type="EMBL" id="BX284605">
    <property type="protein sequence ID" value="CAB05562.1"/>
    <property type="molecule type" value="Genomic_DNA"/>
</dbReference>
<name>O17958_CAEEL</name>
<dbReference type="PaxDb" id="6239-M01B2.4"/>
<dbReference type="InterPro" id="IPR019420">
    <property type="entry name" value="7TM_GPCR_serpentine_rcpt_Srbc"/>
</dbReference>
<dbReference type="SMR" id="O17958"/>
<evidence type="ECO:0000256" key="1">
    <source>
        <dbReference type="SAM" id="Phobius"/>
    </source>
</evidence>
<dbReference type="RefSeq" id="NP_506774.1">
    <property type="nucleotide sequence ID" value="NM_074373.1"/>
</dbReference>
<dbReference type="GO" id="GO:1990075">
    <property type="term" value="C:periciliary membrane compartment"/>
    <property type="evidence" value="ECO:0000318"/>
    <property type="project" value="GO_Central"/>
</dbReference>
<evidence type="ECO:0000313" key="3">
    <source>
        <dbReference type="Proteomes" id="UP000001940"/>
    </source>
</evidence>
<evidence type="ECO:0000313" key="4">
    <source>
        <dbReference type="WormBase" id="M01B2.4"/>
    </source>
</evidence>
<gene>
    <name evidence="2 4" type="primary">srbc-76</name>
    <name evidence="2" type="ORF">CELE_M01B2.4</name>
    <name evidence="4" type="ORF">M01B2.4</name>
</gene>
<dbReference type="CTD" id="187355"/>
<dbReference type="OrthoDB" id="5907691at2759"/>
<keyword evidence="1" id="KW-1133">Transmembrane helix</keyword>
<dbReference type="PANTHER" id="PTHR46418">
    <property type="entry name" value="SRBC-64-RELATED-RELATED"/>
    <property type="match status" value="1"/>
</dbReference>
<dbReference type="GO" id="GO:0007186">
    <property type="term" value="P:G protein-coupled receptor signaling pathway"/>
    <property type="evidence" value="ECO:0000318"/>
    <property type="project" value="GO_Central"/>
</dbReference>
<feature type="transmembrane region" description="Helical" evidence="1">
    <location>
        <begin position="212"/>
        <end position="234"/>
    </location>
</feature>
<dbReference type="AGR" id="WB:WBGene00010798"/>
<dbReference type="HOGENOM" id="CLU_059075_0_1_1"/>
<feature type="transmembrane region" description="Helical" evidence="1">
    <location>
        <begin position="178"/>
        <end position="200"/>
    </location>
</feature>
<dbReference type="GO" id="GO:0004930">
    <property type="term" value="F:G protein-coupled receptor activity"/>
    <property type="evidence" value="ECO:0000318"/>
    <property type="project" value="GO_Central"/>
</dbReference>
<feature type="transmembrane region" description="Helical" evidence="1">
    <location>
        <begin position="254"/>
        <end position="279"/>
    </location>
</feature>
<dbReference type="GO" id="GO:0097730">
    <property type="term" value="C:non-motile cilium"/>
    <property type="evidence" value="ECO:0000318"/>
    <property type="project" value="GO_Central"/>
</dbReference>
<dbReference type="PIR" id="T23637">
    <property type="entry name" value="T23637"/>
</dbReference>
<dbReference type="GeneID" id="187355"/>
<dbReference type="Pfam" id="PF10316">
    <property type="entry name" value="7TM_GPCR_Srbc"/>
    <property type="match status" value="1"/>
</dbReference>
<dbReference type="AlphaFoldDB" id="O17958"/>
<keyword evidence="1" id="KW-0812">Transmembrane</keyword>
<dbReference type="PhylomeDB" id="O17958"/>
<dbReference type="UCSC" id="M01B2.4">
    <property type="organism name" value="c. elegans"/>
</dbReference>
<feature type="transmembrane region" description="Helical" evidence="1">
    <location>
        <begin position="53"/>
        <end position="77"/>
    </location>
</feature>
<sequence length="287" mass="32892">MPWVLLFNYIISIVFATTAFFLNGFLLLSIFYYKKITVNPSMTFIYWKFGADLFYTLSLSICISYYLLMSLSANFIIKNLTFWLVWASTSIGSMRSILALSISIERVFATFIPVYFHKYRSKFPNLLVLCIILAKGFLDQYILFGFCGNDIDAPLECNGIFCAVNSCYNSFYFSSELGVYFVNGAFSATLFFRFFIWNYFSKMQKNCIISRATRIALLDFFILLFFNVLSSHFVNNLRIVNIREVGPLTVATKMFGFVIEGLITCRVLFGGKLVSTFVATSNSLKLI</sequence>
<accession>O17958</accession>
<protein>
    <submittedName>
        <fullName evidence="2">Serpentine Receptor, class BC (Class B-like)</fullName>
    </submittedName>
</protein>
<evidence type="ECO:0000313" key="2">
    <source>
        <dbReference type="EMBL" id="CAB05562.1"/>
    </source>
</evidence>
<dbReference type="WormBase" id="M01B2.4">
    <property type="protein sequence ID" value="CE16266"/>
    <property type="gene ID" value="WBGene00010798"/>
    <property type="gene designation" value="srbc-76"/>
</dbReference>
<keyword evidence="2" id="KW-0675">Receptor</keyword>
<reference evidence="2 3" key="1">
    <citation type="journal article" date="1998" name="Science">
        <title>Genome sequence of the nematode C. elegans: a platform for investigating biology.</title>
        <authorList>
            <consortium name="The C. elegans sequencing consortium"/>
            <person name="Sulson J.E."/>
            <person name="Waterston R."/>
        </authorList>
    </citation>
    <scope>NUCLEOTIDE SEQUENCE [LARGE SCALE GENOMIC DNA]</scope>
    <source>
        <strain evidence="2 3">Bristol N2</strain>
    </source>
</reference>
<organism evidence="2 3">
    <name type="scientific">Caenorhabditis elegans</name>
    <dbReference type="NCBI Taxonomy" id="6239"/>
    <lineage>
        <taxon>Eukaryota</taxon>
        <taxon>Metazoa</taxon>
        <taxon>Ecdysozoa</taxon>
        <taxon>Nematoda</taxon>
        <taxon>Chromadorea</taxon>
        <taxon>Rhabditida</taxon>
        <taxon>Rhabditina</taxon>
        <taxon>Rhabditomorpha</taxon>
        <taxon>Rhabditoidea</taxon>
        <taxon>Rhabditidae</taxon>
        <taxon>Peloderinae</taxon>
        <taxon>Caenorhabditis</taxon>
    </lineage>
</organism>
<dbReference type="Proteomes" id="UP000001940">
    <property type="component" value="Chromosome V"/>
</dbReference>
<feature type="transmembrane region" description="Helical" evidence="1">
    <location>
        <begin position="123"/>
        <end position="144"/>
    </location>
</feature>
<keyword evidence="3" id="KW-1185">Reference proteome</keyword>
<proteinExistence type="predicted"/>
<dbReference type="KEGG" id="cel:CELE_M01B2.4"/>
<keyword evidence="1" id="KW-0472">Membrane</keyword>
<dbReference type="InParanoid" id="O17958"/>
<feature type="transmembrane region" description="Helical" evidence="1">
    <location>
        <begin position="6"/>
        <end position="33"/>
    </location>
</feature>
<dbReference type="PANTHER" id="PTHR46418:SF1">
    <property type="entry name" value="G-PROTEIN COUPLED RECEPTORS FAMILY 1 PROFILE DOMAIN-CONTAINING PROTEIN-RELATED"/>
    <property type="match status" value="1"/>
</dbReference>